<reference evidence="3" key="1">
    <citation type="journal article" date="2019" name="Int. J. Syst. Evol. Microbiol.">
        <title>The Global Catalogue of Microorganisms (GCM) 10K type strain sequencing project: providing services to taxonomists for standard genome sequencing and annotation.</title>
        <authorList>
            <consortium name="The Broad Institute Genomics Platform"/>
            <consortium name="The Broad Institute Genome Sequencing Center for Infectious Disease"/>
            <person name="Wu L."/>
            <person name="Ma J."/>
        </authorList>
    </citation>
    <scope>NUCLEOTIDE SEQUENCE [LARGE SCALE GENOMIC DNA]</scope>
    <source>
        <strain evidence="3">CCM 4481</strain>
    </source>
</reference>
<sequence>MSKTILGRVCAGLLVLGLSSSAFADPPSTGLGQAWPNATDVSSSPNFHAYVFVLGGVKYVQINDLNGNVLAAIGMANGQFLTLPIGRFAQFVRTPQQPAAVATTATPVSSPTTVYQDATTQVTTTPQSDGTMQVSALATCSDPIVCNTHIQ</sequence>
<keyword evidence="3" id="KW-1185">Reference proteome</keyword>
<evidence type="ECO:0000313" key="2">
    <source>
        <dbReference type="EMBL" id="MFC4526721.1"/>
    </source>
</evidence>
<evidence type="ECO:0000313" key="3">
    <source>
        <dbReference type="Proteomes" id="UP001595961"/>
    </source>
</evidence>
<comment type="caution">
    <text evidence="2">The sequence shown here is derived from an EMBL/GenBank/DDBJ whole genome shotgun (WGS) entry which is preliminary data.</text>
</comment>
<dbReference type="RefSeq" id="WP_266152413.1">
    <property type="nucleotide sequence ID" value="NZ_CP064028.1"/>
</dbReference>
<keyword evidence="1" id="KW-0732">Signal</keyword>
<gene>
    <name evidence="2" type="ORF">ACFO5W_08735</name>
</gene>
<accession>A0ABV9C1C3</accession>
<feature type="chain" id="PRO_5045495788" evidence="1">
    <location>
        <begin position="25"/>
        <end position="151"/>
    </location>
</feature>
<dbReference type="Proteomes" id="UP001595961">
    <property type="component" value="Unassembled WGS sequence"/>
</dbReference>
<feature type="signal peptide" evidence="1">
    <location>
        <begin position="1"/>
        <end position="24"/>
    </location>
</feature>
<protein>
    <submittedName>
        <fullName evidence="2">Uncharacterized protein</fullName>
    </submittedName>
</protein>
<name>A0ABV9C1C3_9GAMM</name>
<evidence type="ECO:0000256" key="1">
    <source>
        <dbReference type="SAM" id="SignalP"/>
    </source>
</evidence>
<dbReference type="EMBL" id="JBHSGA010000015">
    <property type="protein sequence ID" value="MFC4526721.1"/>
    <property type="molecule type" value="Genomic_DNA"/>
</dbReference>
<proteinExistence type="predicted"/>
<organism evidence="2 3">
    <name type="scientific">Dyella halodurans</name>
    <dbReference type="NCBI Taxonomy" id="1920171"/>
    <lineage>
        <taxon>Bacteria</taxon>
        <taxon>Pseudomonadati</taxon>
        <taxon>Pseudomonadota</taxon>
        <taxon>Gammaproteobacteria</taxon>
        <taxon>Lysobacterales</taxon>
        <taxon>Rhodanobacteraceae</taxon>
        <taxon>Dyella</taxon>
    </lineage>
</organism>